<evidence type="ECO:0000313" key="2">
    <source>
        <dbReference type="EMBL" id="SFU30652.1"/>
    </source>
</evidence>
<feature type="region of interest" description="Disordered" evidence="1">
    <location>
        <begin position="40"/>
        <end position="80"/>
    </location>
</feature>
<keyword evidence="3" id="KW-1185">Reference proteome</keyword>
<dbReference type="PROSITE" id="PS51257">
    <property type="entry name" value="PROKAR_LIPOPROTEIN"/>
    <property type="match status" value="1"/>
</dbReference>
<accession>A0A1I7F3A4</accession>
<organism evidence="2 3">
    <name type="scientific">Pustulibacterium marinum</name>
    <dbReference type="NCBI Taxonomy" id="1224947"/>
    <lineage>
        <taxon>Bacteria</taxon>
        <taxon>Pseudomonadati</taxon>
        <taxon>Bacteroidota</taxon>
        <taxon>Flavobacteriia</taxon>
        <taxon>Flavobacteriales</taxon>
        <taxon>Flavobacteriaceae</taxon>
        <taxon>Pustulibacterium</taxon>
    </lineage>
</organism>
<reference evidence="3" key="1">
    <citation type="submission" date="2016-10" db="EMBL/GenBank/DDBJ databases">
        <authorList>
            <person name="Varghese N."/>
            <person name="Submissions S."/>
        </authorList>
    </citation>
    <scope>NUCLEOTIDE SEQUENCE [LARGE SCALE GENOMIC DNA]</scope>
    <source>
        <strain evidence="3">CGMCC 1.12333</strain>
    </source>
</reference>
<dbReference type="AlphaFoldDB" id="A0A1I7F3A4"/>
<protein>
    <recommendedName>
        <fullName evidence="4">Lipoprotein</fullName>
    </recommendedName>
</protein>
<dbReference type="EMBL" id="FPBK01000001">
    <property type="protein sequence ID" value="SFU30652.1"/>
    <property type="molecule type" value="Genomic_DNA"/>
</dbReference>
<dbReference type="Proteomes" id="UP000199138">
    <property type="component" value="Unassembled WGS sequence"/>
</dbReference>
<evidence type="ECO:0000313" key="3">
    <source>
        <dbReference type="Proteomes" id="UP000199138"/>
    </source>
</evidence>
<name>A0A1I7F3A4_9FLAO</name>
<evidence type="ECO:0000256" key="1">
    <source>
        <dbReference type="SAM" id="MobiDB-lite"/>
    </source>
</evidence>
<dbReference type="OrthoDB" id="1453405at2"/>
<dbReference type="RefSeq" id="WP_093022795.1">
    <property type="nucleotide sequence ID" value="NZ_FPBK01000001.1"/>
</dbReference>
<evidence type="ECO:0008006" key="4">
    <source>
        <dbReference type="Google" id="ProtNLM"/>
    </source>
</evidence>
<gene>
    <name evidence="2" type="ORF">SAMN05216480_101589</name>
</gene>
<sequence>MKKLVIALMALSLSTGSLVSCRDSKEKKKQELIDEMKEEGADIKMKKDGDEEKIKMETENKEVKIKEDDDGDMKIKTDDN</sequence>
<proteinExistence type="predicted"/>